<reference evidence="5" key="1">
    <citation type="submission" date="2018-12" db="EMBL/GenBank/DDBJ databases">
        <title>Complete genome sequence of Roseovarius sp. MME-070.</title>
        <authorList>
            <person name="Nam Y.-D."/>
            <person name="Kang J."/>
            <person name="Chung W.-H."/>
            <person name="Park Y.S."/>
        </authorList>
    </citation>
    <scope>NUCLEOTIDE SEQUENCE [LARGE SCALE GENOMIC DNA]</scope>
    <source>
        <strain evidence="5">MME-070</strain>
    </source>
</reference>
<dbReference type="Proteomes" id="UP000428330">
    <property type="component" value="Chromosome"/>
</dbReference>
<gene>
    <name evidence="4" type="ORF">EI983_09645</name>
</gene>
<dbReference type="Gene3D" id="3.30.1950.10">
    <property type="entry name" value="wza like domain"/>
    <property type="match status" value="1"/>
</dbReference>
<evidence type="ECO:0000313" key="5">
    <source>
        <dbReference type="Proteomes" id="UP000428330"/>
    </source>
</evidence>
<evidence type="ECO:0000259" key="3">
    <source>
        <dbReference type="Pfam" id="PF02563"/>
    </source>
</evidence>
<accession>A0A6I6IT79</accession>
<dbReference type="EMBL" id="CP034348">
    <property type="protein sequence ID" value="QGX98526.1"/>
    <property type="molecule type" value="Genomic_DNA"/>
</dbReference>
<dbReference type="InterPro" id="IPR003715">
    <property type="entry name" value="Poly_export_N"/>
</dbReference>
<dbReference type="Pfam" id="PF02563">
    <property type="entry name" value="Poly_export"/>
    <property type="match status" value="1"/>
</dbReference>
<keyword evidence="5" id="KW-1185">Reference proteome</keyword>
<keyword evidence="1 2" id="KW-0732">Signal</keyword>
<dbReference type="Gene3D" id="3.10.560.10">
    <property type="entry name" value="Outer membrane lipoprotein wza domain like"/>
    <property type="match status" value="2"/>
</dbReference>
<sequence>MPKLAQSFVILGFSLLLAACSLPRGAALQSEIFTEAESENPTFQVVAVTRDITDQLATWPATGWHGHYHWFGSDHGPDSSVIQTGDLLTIVVWDNQENSLLSGQNSKQTVLPPMTVSEGGKIFMPYVGDVHVRGLSQTTARQRLQNALEEISPSAQVQLSVEPGRNNSVDMVSGVGKPGRYPLENRNTKILTALALGGGVASSLRHPLVRLQRAGHTYETRVDSLLEDPERNVRLRGGDQISVVEDERTFNVLGAAAAESVIYFEKEHMSVMEALSAMGGLREDRADPRGILILREYEADDLKPGMEGPDMQQVVFTIDLTSADGLFAARQFEINPNDTLLATESPVASARTILGLVGSVVGASATVNAIAN</sequence>
<feature type="signal peptide" evidence="2">
    <location>
        <begin position="1"/>
        <end position="26"/>
    </location>
</feature>
<dbReference type="KEGG" id="rom:EI983_09645"/>
<dbReference type="PANTHER" id="PTHR33619">
    <property type="entry name" value="POLYSACCHARIDE EXPORT PROTEIN GFCE-RELATED"/>
    <property type="match status" value="1"/>
</dbReference>
<dbReference type="InterPro" id="IPR049712">
    <property type="entry name" value="Poly_export"/>
</dbReference>
<proteinExistence type="predicted"/>
<name>A0A6I6IT79_9RHOB</name>
<evidence type="ECO:0000256" key="2">
    <source>
        <dbReference type="SAM" id="SignalP"/>
    </source>
</evidence>
<evidence type="ECO:0000256" key="1">
    <source>
        <dbReference type="ARBA" id="ARBA00022729"/>
    </source>
</evidence>
<dbReference type="OrthoDB" id="7198507at2"/>
<dbReference type="PROSITE" id="PS51257">
    <property type="entry name" value="PROKAR_LIPOPROTEIN"/>
    <property type="match status" value="1"/>
</dbReference>
<dbReference type="PANTHER" id="PTHR33619:SF3">
    <property type="entry name" value="POLYSACCHARIDE EXPORT PROTEIN GFCE-RELATED"/>
    <property type="match status" value="1"/>
</dbReference>
<organism evidence="4 5">
    <name type="scientific">Roseovarius faecimaris</name>
    <dbReference type="NCBI Taxonomy" id="2494550"/>
    <lineage>
        <taxon>Bacteria</taxon>
        <taxon>Pseudomonadati</taxon>
        <taxon>Pseudomonadota</taxon>
        <taxon>Alphaproteobacteria</taxon>
        <taxon>Rhodobacterales</taxon>
        <taxon>Roseobacteraceae</taxon>
        <taxon>Roseovarius</taxon>
    </lineage>
</organism>
<protein>
    <submittedName>
        <fullName evidence="4">Polysaccharide export protein</fullName>
    </submittedName>
</protein>
<dbReference type="GO" id="GO:0015159">
    <property type="term" value="F:polysaccharide transmembrane transporter activity"/>
    <property type="evidence" value="ECO:0007669"/>
    <property type="project" value="InterPro"/>
</dbReference>
<feature type="chain" id="PRO_5026093436" evidence="2">
    <location>
        <begin position="27"/>
        <end position="372"/>
    </location>
</feature>
<evidence type="ECO:0000313" key="4">
    <source>
        <dbReference type="EMBL" id="QGX98526.1"/>
    </source>
</evidence>
<dbReference type="AlphaFoldDB" id="A0A6I6IT79"/>
<feature type="domain" description="Polysaccharide export protein N-terminal" evidence="3">
    <location>
        <begin position="79"/>
        <end position="161"/>
    </location>
</feature>